<feature type="binding site" evidence="3">
    <location>
        <begin position="513"/>
        <end position="520"/>
    </location>
    <ligand>
        <name>ATP</name>
        <dbReference type="ChEBI" id="CHEBI:30616"/>
    </ligand>
</feature>
<dbReference type="GO" id="GO:0005524">
    <property type="term" value="F:ATP binding"/>
    <property type="evidence" value="ECO:0007669"/>
    <property type="project" value="UniProtKB-UniRule"/>
</dbReference>
<feature type="coiled-coil region" evidence="5">
    <location>
        <begin position="57"/>
        <end position="130"/>
    </location>
</feature>
<protein>
    <recommendedName>
        <fullName evidence="4">Kinesin-like protein</fullName>
    </recommendedName>
</protein>
<keyword evidence="1 3" id="KW-0547">Nucleotide-binding</keyword>
<dbReference type="FunFam" id="3.40.850.10:FF:000113">
    <property type="entry name" value="Kinesin-like protein"/>
    <property type="match status" value="1"/>
</dbReference>
<dbReference type="GO" id="GO:0007018">
    <property type="term" value="P:microtubule-based movement"/>
    <property type="evidence" value="ECO:0007669"/>
    <property type="project" value="InterPro"/>
</dbReference>
<dbReference type="Gene3D" id="3.40.850.10">
    <property type="entry name" value="Kinesin motor domain"/>
    <property type="match status" value="1"/>
</dbReference>
<evidence type="ECO:0000256" key="6">
    <source>
        <dbReference type="SAM" id="MobiDB-lite"/>
    </source>
</evidence>
<dbReference type="SUPFAM" id="SSF52540">
    <property type="entry name" value="P-loop containing nucleoside triphosphate hydrolases"/>
    <property type="match status" value="1"/>
</dbReference>
<dbReference type="PANTHER" id="PTHR47972">
    <property type="entry name" value="KINESIN-LIKE PROTEIN KLP-3"/>
    <property type="match status" value="1"/>
</dbReference>
<evidence type="ECO:0000256" key="3">
    <source>
        <dbReference type="PROSITE-ProRule" id="PRU00283"/>
    </source>
</evidence>
<feature type="region of interest" description="Disordered" evidence="6">
    <location>
        <begin position="230"/>
        <end position="282"/>
    </location>
</feature>
<dbReference type="PANTHER" id="PTHR47972:SF28">
    <property type="entry name" value="KINESIN-LIKE PROTEIN KLP-3"/>
    <property type="match status" value="1"/>
</dbReference>
<name>A0A0G4IDS4_9ALVE</name>
<keyword evidence="5" id="KW-0175">Coiled coil</keyword>
<accession>A0A0G4IDS4</accession>
<evidence type="ECO:0000256" key="2">
    <source>
        <dbReference type="ARBA" id="ARBA00022840"/>
    </source>
</evidence>
<gene>
    <name evidence="8" type="ORF">Cvel_13536</name>
</gene>
<organism evidence="8">
    <name type="scientific">Chromera velia CCMP2878</name>
    <dbReference type="NCBI Taxonomy" id="1169474"/>
    <lineage>
        <taxon>Eukaryota</taxon>
        <taxon>Sar</taxon>
        <taxon>Alveolata</taxon>
        <taxon>Colpodellida</taxon>
        <taxon>Chromeraceae</taxon>
        <taxon>Chromera</taxon>
    </lineage>
</organism>
<dbReference type="InterPro" id="IPR036961">
    <property type="entry name" value="Kinesin_motor_dom_sf"/>
</dbReference>
<dbReference type="PhylomeDB" id="A0A0G4IDS4"/>
<dbReference type="GO" id="GO:0003777">
    <property type="term" value="F:microtubule motor activity"/>
    <property type="evidence" value="ECO:0007669"/>
    <property type="project" value="InterPro"/>
</dbReference>
<reference evidence="8" key="1">
    <citation type="submission" date="2014-11" db="EMBL/GenBank/DDBJ databases">
        <authorList>
            <person name="Otto D Thomas"/>
            <person name="Naeem Raeece"/>
        </authorList>
    </citation>
    <scope>NUCLEOTIDE SEQUENCE</scope>
</reference>
<feature type="compositionally biased region" description="Basic and acidic residues" evidence="6">
    <location>
        <begin position="298"/>
        <end position="317"/>
    </location>
</feature>
<dbReference type="AlphaFoldDB" id="A0A0G4IDS4"/>
<dbReference type="GO" id="GO:0008017">
    <property type="term" value="F:microtubule binding"/>
    <property type="evidence" value="ECO:0007669"/>
    <property type="project" value="InterPro"/>
</dbReference>
<dbReference type="VEuPathDB" id="CryptoDB:Cvel_13536"/>
<dbReference type="GO" id="GO:0005874">
    <property type="term" value="C:microtubule"/>
    <property type="evidence" value="ECO:0007669"/>
    <property type="project" value="UniProtKB-KW"/>
</dbReference>
<dbReference type="Pfam" id="PF00225">
    <property type="entry name" value="Kinesin"/>
    <property type="match status" value="1"/>
</dbReference>
<evidence type="ECO:0000256" key="4">
    <source>
        <dbReference type="RuleBase" id="RU000394"/>
    </source>
</evidence>
<dbReference type="InterPro" id="IPR001752">
    <property type="entry name" value="Kinesin_motor_dom"/>
</dbReference>
<dbReference type="SMART" id="SM00129">
    <property type="entry name" value="KISc"/>
    <property type="match status" value="1"/>
</dbReference>
<evidence type="ECO:0000313" key="8">
    <source>
        <dbReference type="EMBL" id="CEM55418.1"/>
    </source>
</evidence>
<evidence type="ECO:0000256" key="1">
    <source>
        <dbReference type="ARBA" id="ARBA00022741"/>
    </source>
</evidence>
<dbReference type="PRINTS" id="PR00380">
    <property type="entry name" value="KINESINHEAVY"/>
</dbReference>
<dbReference type="EMBL" id="CDMZ01005875">
    <property type="protein sequence ID" value="CEM55418.1"/>
    <property type="molecule type" value="Genomic_DNA"/>
</dbReference>
<feature type="region of interest" description="Disordered" evidence="6">
    <location>
        <begin position="151"/>
        <end position="193"/>
    </location>
</feature>
<evidence type="ECO:0000256" key="5">
    <source>
        <dbReference type="SAM" id="Coils"/>
    </source>
</evidence>
<feature type="region of interest" description="Disordered" evidence="6">
    <location>
        <begin position="294"/>
        <end position="317"/>
    </location>
</feature>
<dbReference type="InterPro" id="IPR027640">
    <property type="entry name" value="Kinesin-like_fam"/>
</dbReference>
<evidence type="ECO:0000259" key="7">
    <source>
        <dbReference type="PROSITE" id="PS50067"/>
    </source>
</evidence>
<sequence length="759" mass="82888">MHFSRPKEWNPDLATESERKAQLLSELGLEDESVVPFGPQKTSAPLPGSYDVVVAEKDRLESVVTELTKQNQELKSNLKETQQNERQLQQKIANMQQLNRSQTTLVRNELQKYRSKLRRMRKVAHCLKQQVDYLVEMYPKAVIPHALAEIKDDGEDEPEDEDEEITPWPSRGLGPPGGADAEATSAASSGDTSVLQRQVAELTAKLKEVKGKAETYKAYIKKQAAELDRLKKEGGGGEDGTGASSVDSPLPVSSSGAAAASTTADAAGAASVMSEKSGAASGIGGAAAGVAAASSADGKSKSSLEEELQAAKKSESDTMKKLQKLAAAYQALQKKQKAAEEAEGSKGEKLTAAMEVLKTVRVFLATQKEQVAETRNFAQKEISRLSSETASMVESSVPALVAAKDAEVAAIQEKFVKEATLRRQLHNLVQELRGNIRVYCRVRPLMKGEPKSCISFPGEDEIRISNELSGQRKTFRFDKIFQMDSTQQMVFEEVQALVTSVMDGYNVCIFAYGQTGSGKTHSMQGYGEDKGIYTRTFNELFQVMKERGSDWKYVMKVSMIEIYNDDIKDLLGDEAARSKKLAVRQGPQGNYVPDLTLRDVVNAEGVEECLTMGTKNRSVGQTNMNEHSSRSHLVLSVVVDTKAPNGKSYLSRMHLVDLAGSERINKSGATGDRAKEAMHINKSLTALGDVISSRAAKSSHIPYRNSTLTYLLQDALGGDSKTLMLLQINPTEDAFEESQCSLTFAARANQVEMAVEKKK</sequence>
<keyword evidence="3 4" id="KW-0505">Motor protein</keyword>
<proteinExistence type="inferred from homology"/>
<dbReference type="PROSITE" id="PS50067">
    <property type="entry name" value="KINESIN_MOTOR_2"/>
    <property type="match status" value="1"/>
</dbReference>
<dbReference type="PROSITE" id="PS00411">
    <property type="entry name" value="KINESIN_MOTOR_1"/>
    <property type="match status" value="1"/>
</dbReference>
<feature type="domain" description="Kinesin motor" evidence="7">
    <location>
        <begin position="435"/>
        <end position="751"/>
    </location>
</feature>
<keyword evidence="4" id="KW-0493">Microtubule</keyword>
<feature type="compositionally biased region" description="Low complexity" evidence="6">
    <location>
        <begin position="241"/>
        <end position="280"/>
    </location>
</feature>
<feature type="compositionally biased region" description="Acidic residues" evidence="6">
    <location>
        <begin position="152"/>
        <end position="165"/>
    </location>
</feature>
<dbReference type="InterPro" id="IPR027417">
    <property type="entry name" value="P-loop_NTPase"/>
</dbReference>
<comment type="similarity">
    <text evidence="3 4">Belongs to the TRAFAC class myosin-kinesin ATPase superfamily. Kinesin family.</text>
</comment>
<dbReference type="InterPro" id="IPR019821">
    <property type="entry name" value="Kinesin_motor_CS"/>
</dbReference>
<keyword evidence="2 3" id="KW-0067">ATP-binding</keyword>